<dbReference type="PROSITE" id="PS50005">
    <property type="entry name" value="TPR"/>
    <property type="match status" value="1"/>
</dbReference>
<proteinExistence type="predicted"/>
<evidence type="ECO:0000256" key="1">
    <source>
        <dbReference type="PROSITE-ProRule" id="PRU00339"/>
    </source>
</evidence>
<protein>
    <recommendedName>
        <fullName evidence="4">MalT-like TPR region domain-containing protein</fullName>
    </recommendedName>
</protein>
<dbReference type="SMART" id="SM00028">
    <property type="entry name" value="TPR"/>
    <property type="match status" value="6"/>
</dbReference>
<reference evidence="2 3" key="1">
    <citation type="journal article" date="2016" name="Nat. Commun.">
        <title>Thousands of microbial genomes shed light on interconnected biogeochemical processes in an aquifer system.</title>
        <authorList>
            <person name="Anantharaman K."/>
            <person name="Brown C.T."/>
            <person name="Hug L.A."/>
            <person name="Sharon I."/>
            <person name="Castelle C.J."/>
            <person name="Probst A.J."/>
            <person name="Thomas B.C."/>
            <person name="Singh A."/>
            <person name="Wilkins M.J."/>
            <person name="Karaoz U."/>
            <person name="Brodie E.L."/>
            <person name="Williams K.H."/>
            <person name="Hubbard S.S."/>
            <person name="Banfield J.F."/>
        </authorList>
    </citation>
    <scope>NUCLEOTIDE SEQUENCE [LARGE SCALE GENOMIC DNA]</scope>
</reference>
<accession>A0A1F7S358</accession>
<evidence type="ECO:0000313" key="2">
    <source>
        <dbReference type="EMBL" id="OGL48120.1"/>
    </source>
</evidence>
<dbReference type="SUPFAM" id="SSF48452">
    <property type="entry name" value="TPR-like"/>
    <property type="match status" value="2"/>
</dbReference>
<dbReference type="InterPro" id="IPR011990">
    <property type="entry name" value="TPR-like_helical_dom_sf"/>
</dbReference>
<organism evidence="2 3">
    <name type="scientific">Candidatus Schekmanbacteria bacterium RBG_13_48_7</name>
    <dbReference type="NCBI Taxonomy" id="1817878"/>
    <lineage>
        <taxon>Bacteria</taxon>
        <taxon>Candidatus Schekmaniibacteriota</taxon>
    </lineage>
</organism>
<dbReference type="PANTHER" id="PTHR10098">
    <property type="entry name" value="RAPSYN-RELATED"/>
    <property type="match status" value="1"/>
</dbReference>
<dbReference type="InterPro" id="IPR019734">
    <property type="entry name" value="TPR_rpt"/>
</dbReference>
<evidence type="ECO:0008006" key="4">
    <source>
        <dbReference type="Google" id="ProtNLM"/>
    </source>
</evidence>
<dbReference type="Gene3D" id="1.25.40.10">
    <property type="entry name" value="Tetratricopeptide repeat domain"/>
    <property type="match status" value="2"/>
</dbReference>
<dbReference type="EMBL" id="MGDD01000045">
    <property type="protein sequence ID" value="OGL48120.1"/>
    <property type="molecule type" value="Genomic_DNA"/>
</dbReference>
<sequence>MKFKKITDFFFKTKKSELPELSSQDYGTQDKQEFTEQDFADLEAHAKGVETHGFEAFNTERYEEAIDYWTESLNYYHKIKSVKSMACMYANIGTAYRYIGKLDTALQYYKKALEIDRKTDDKSGIIEGLLNIGITQRYMGENNEALELFQSGYNEAKSVNDSLMMGLFLENTGYCLLEQFKYDNAIDSFHQLLKIAGDVKELNLHADGLRGLVEVYSALAEYDSLLEILAELQEILKETEMQDLRWRILFSLLSSYALMGNRQSTDEILKILSDDRTHDLPLAYVSSYSLVLGKYHCVFGDYNAGIDFINNAIEFSKKEWNQKKLALGYNLMAQLMLISDNAGKGIEYAKNSMKISHACKDKILEILNLVVLAKLARKQGQLSDISRYASESLSNSVPLARPELTWQAHYCMGMAFHEKRDVKKAFRQYYNAIKLLDEIVSRIPDEHLQRDYLNVQERSCLFSDLASLVKSSGKKTEIDNVLKEIRSAPMYETLTGHLSAQ</sequence>
<dbReference type="Proteomes" id="UP000179266">
    <property type="component" value="Unassembled WGS sequence"/>
</dbReference>
<dbReference type="AlphaFoldDB" id="A0A1F7S358"/>
<dbReference type="Pfam" id="PF13424">
    <property type="entry name" value="TPR_12"/>
    <property type="match status" value="1"/>
</dbReference>
<dbReference type="PROSITE" id="PS50293">
    <property type="entry name" value="TPR_REGION"/>
    <property type="match status" value="1"/>
</dbReference>
<name>A0A1F7S358_9BACT</name>
<evidence type="ECO:0000313" key="3">
    <source>
        <dbReference type="Proteomes" id="UP000179266"/>
    </source>
</evidence>
<keyword evidence="1" id="KW-0802">TPR repeat</keyword>
<gene>
    <name evidence="2" type="ORF">A2161_02665</name>
</gene>
<feature type="repeat" description="TPR" evidence="1">
    <location>
        <begin position="86"/>
        <end position="119"/>
    </location>
</feature>
<comment type="caution">
    <text evidence="2">The sequence shown here is derived from an EMBL/GenBank/DDBJ whole genome shotgun (WGS) entry which is preliminary data.</text>
</comment>